<dbReference type="PROSITE" id="PS51257">
    <property type="entry name" value="PROKAR_LIPOPROTEIN"/>
    <property type="match status" value="1"/>
</dbReference>
<feature type="region of interest" description="Disordered" evidence="1">
    <location>
        <begin position="53"/>
        <end position="76"/>
    </location>
</feature>
<proteinExistence type="predicted"/>
<dbReference type="RefSeq" id="WP_090475336.1">
    <property type="nucleotide sequence ID" value="NZ_LT629710.1"/>
</dbReference>
<dbReference type="STRING" id="1090615.SAMN04515671_1402"/>
<dbReference type="AlphaFoldDB" id="A0A1H0KQX3"/>
<keyword evidence="4" id="KW-1185">Reference proteome</keyword>
<organism evidence="3 4">
    <name type="scientific">Nakamurella panacisegetis</name>
    <dbReference type="NCBI Taxonomy" id="1090615"/>
    <lineage>
        <taxon>Bacteria</taxon>
        <taxon>Bacillati</taxon>
        <taxon>Actinomycetota</taxon>
        <taxon>Actinomycetes</taxon>
        <taxon>Nakamurellales</taxon>
        <taxon>Nakamurellaceae</taxon>
        <taxon>Nakamurella</taxon>
    </lineage>
</organism>
<gene>
    <name evidence="3" type="ORF">SAMN04515671_1402</name>
</gene>
<feature type="region of interest" description="Disordered" evidence="1">
    <location>
        <begin position="168"/>
        <end position="191"/>
    </location>
</feature>
<dbReference type="SUPFAM" id="SSF55724">
    <property type="entry name" value="Mog1p/PsbP-like"/>
    <property type="match status" value="1"/>
</dbReference>
<dbReference type="EMBL" id="LT629710">
    <property type="protein sequence ID" value="SDO58368.1"/>
    <property type="molecule type" value="Genomic_DNA"/>
</dbReference>
<protein>
    <recommendedName>
        <fullName evidence="2">DUF2020 domain-containing protein</fullName>
    </recommendedName>
</protein>
<dbReference type="InterPro" id="IPR018567">
    <property type="entry name" value="DUF2020"/>
</dbReference>
<feature type="domain" description="DUF2020" evidence="2">
    <location>
        <begin position="95"/>
        <end position="234"/>
    </location>
</feature>
<sequence>MVQVWRPAGRRTRAGVLVGAAVIVALVSGCTSRSGSAPAASTTVTGTSTVTMTTTASRSTPAATSGRSTAVSTVTRTKGGATITAGAGGPPATKEPAAVDGDCPYLSADVVSEVTGQHHGQTQLLKVAPHPICVFYRSDGGLMASVRVIAAADARAATAAVNQHVPIAGSQPASQPTGWSGGSMSTGGQMTQDSKAKSVYAVSRGNIAVVVEENESPSIKARVIAVCAIYGLGLQAGAKPDYCSVPN</sequence>
<evidence type="ECO:0000313" key="4">
    <source>
        <dbReference type="Proteomes" id="UP000198741"/>
    </source>
</evidence>
<evidence type="ECO:0000256" key="1">
    <source>
        <dbReference type="SAM" id="MobiDB-lite"/>
    </source>
</evidence>
<dbReference type="Proteomes" id="UP000198741">
    <property type="component" value="Chromosome I"/>
</dbReference>
<dbReference type="OrthoDB" id="4774058at2"/>
<reference evidence="3 4" key="1">
    <citation type="submission" date="2016-10" db="EMBL/GenBank/DDBJ databases">
        <authorList>
            <person name="de Groot N.N."/>
        </authorList>
    </citation>
    <scope>NUCLEOTIDE SEQUENCE [LARGE SCALE GENOMIC DNA]</scope>
    <source>
        <strain evidence="4">P4-7,KCTC 19426,CECT 7604</strain>
    </source>
</reference>
<dbReference type="Pfam" id="PF09449">
    <property type="entry name" value="DUF2020"/>
    <property type="match status" value="1"/>
</dbReference>
<evidence type="ECO:0000313" key="3">
    <source>
        <dbReference type="EMBL" id="SDO58368.1"/>
    </source>
</evidence>
<accession>A0A1H0KQX3</accession>
<dbReference type="Gene3D" id="3.40.1000.10">
    <property type="entry name" value="Mog1/PsbP, alpha/beta/alpha sandwich"/>
    <property type="match status" value="1"/>
</dbReference>
<name>A0A1H0KQX3_9ACTN</name>
<evidence type="ECO:0000259" key="2">
    <source>
        <dbReference type="Pfam" id="PF09449"/>
    </source>
</evidence>
<dbReference type="InterPro" id="IPR016123">
    <property type="entry name" value="Mog1/PsbP_a/b/a-sand"/>
</dbReference>